<evidence type="ECO:0000313" key="4">
    <source>
        <dbReference type="EMBL" id="KGP62541.1"/>
    </source>
</evidence>
<dbReference type="Pfam" id="PF10996">
    <property type="entry name" value="Beta-Casp"/>
    <property type="match status" value="1"/>
</dbReference>
<reference evidence="4 5" key="1">
    <citation type="submission" date="2014-05" db="EMBL/GenBank/DDBJ databases">
        <authorList>
            <person name="Rizzardi K."/>
            <person name="Winiecka-Krusnell J."/>
            <person name="Ramliden M."/>
            <person name="Alm E."/>
            <person name="Andersson S."/>
            <person name="Byfors S."/>
        </authorList>
    </citation>
    <scope>NUCLEOTIDE SEQUENCE [LARGE SCALE GENOMIC DNA]</scope>
    <source>
        <strain evidence="4 5">LEGN</strain>
    </source>
</reference>
<evidence type="ECO:0000313" key="5">
    <source>
        <dbReference type="Proteomes" id="UP000054422"/>
    </source>
</evidence>
<feature type="domain" description="Beta-Casp" evidence="3">
    <location>
        <begin position="247"/>
        <end position="366"/>
    </location>
</feature>
<dbReference type="CDD" id="cd16295">
    <property type="entry name" value="TTHA0252-CPSF-like_MBL-fold"/>
    <property type="match status" value="1"/>
</dbReference>
<feature type="domain" description="Metallo-beta-lactamase" evidence="2">
    <location>
        <begin position="13"/>
        <end position="214"/>
    </location>
</feature>
<dbReference type="SMART" id="SM00849">
    <property type="entry name" value="Lactamase_B"/>
    <property type="match status" value="1"/>
</dbReference>
<organism evidence="4 5">
    <name type="scientific">Legionella norrlandica</name>
    <dbReference type="NCBI Taxonomy" id="1498499"/>
    <lineage>
        <taxon>Bacteria</taxon>
        <taxon>Pseudomonadati</taxon>
        <taxon>Pseudomonadota</taxon>
        <taxon>Gammaproteobacteria</taxon>
        <taxon>Legionellales</taxon>
        <taxon>Legionellaceae</taxon>
        <taxon>Legionella</taxon>
    </lineage>
</organism>
<dbReference type="Pfam" id="PF16661">
    <property type="entry name" value="Lactamase_B_6"/>
    <property type="match status" value="1"/>
</dbReference>
<dbReference type="GO" id="GO:0016787">
    <property type="term" value="F:hydrolase activity"/>
    <property type="evidence" value="ECO:0007669"/>
    <property type="project" value="UniProtKB-KW"/>
</dbReference>
<keyword evidence="1" id="KW-0378">Hydrolase</keyword>
<dbReference type="AlphaFoldDB" id="A0A0A2SS30"/>
<evidence type="ECO:0000256" key="1">
    <source>
        <dbReference type="ARBA" id="ARBA00022801"/>
    </source>
</evidence>
<dbReference type="GO" id="GO:0004521">
    <property type="term" value="F:RNA endonuclease activity"/>
    <property type="evidence" value="ECO:0007669"/>
    <property type="project" value="TreeGrafter"/>
</dbReference>
<dbReference type="Pfam" id="PF07521">
    <property type="entry name" value="RMMBL"/>
    <property type="match status" value="1"/>
</dbReference>
<comment type="caution">
    <text evidence="4">The sequence shown here is derived from an EMBL/GenBank/DDBJ whole genome shotgun (WGS) entry which is preliminary data.</text>
</comment>
<dbReference type="InterPro" id="IPR011108">
    <property type="entry name" value="RMMBL"/>
</dbReference>
<dbReference type="RefSeq" id="WP_035890865.1">
    <property type="nucleotide sequence ID" value="NZ_JNCF01000058.1"/>
</dbReference>
<dbReference type="SUPFAM" id="SSF56281">
    <property type="entry name" value="Metallo-hydrolase/oxidoreductase"/>
    <property type="match status" value="1"/>
</dbReference>
<keyword evidence="5" id="KW-1185">Reference proteome</keyword>
<protein>
    <submittedName>
        <fullName evidence="4">mRNA 3'-end processing factor</fullName>
    </submittedName>
</protein>
<accession>A0A0A2SS30</accession>
<dbReference type="PANTHER" id="PTHR11203:SF37">
    <property type="entry name" value="INTEGRATOR COMPLEX SUBUNIT 11"/>
    <property type="match status" value="1"/>
</dbReference>
<dbReference type="EMBL" id="JNCF01000058">
    <property type="protein sequence ID" value="KGP62541.1"/>
    <property type="molecule type" value="Genomic_DNA"/>
</dbReference>
<gene>
    <name evidence="4" type="ORF">EP47_11105</name>
</gene>
<dbReference type="InterPro" id="IPR001279">
    <property type="entry name" value="Metallo-B-lactamas"/>
</dbReference>
<dbReference type="InterPro" id="IPR022712">
    <property type="entry name" value="Beta_Casp"/>
</dbReference>
<proteinExistence type="predicted"/>
<dbReference type="STRING" id="1498499.EP47_11105"/>
<dbReference type="Gene3D" id="3.40.50.10890">
    <property type="match status" value="1"/>
</dbReference>
<dbReference type="Gene3D" id="3.60.15.10">
    <property type="entry name" value="Ribonuclease Z/Hydroxyacylglutathione hydrolase-like"/>
    <property type="match status" value="1"/>
</dbReference>
<evidence type="ECO:0000259" key="3">
    <source>
        <dbReference type="SMART" id="SM01027"/>
    </source>
</evidence>
<sequence>MKLSFLGATGTVTGSKYLVESSNKKILVDCGLFQGLKELRLRNWSPLPISPASIDAVVLTHAHIDHSGYLPLLVKQGFKGKIYATAATIDLCSILLPDSGFLHEEDAKRANKYGYSKHHPALPLYTQEDANNSLKQFESVEYDTPYLLMDDFEISWHRAGHILGSSFIQFQSKQMKILFSGDIGRLKDPVMKPSEIMKSTDYLIIESTYGNRLHEKTDPLEFIARVVNTTFKRGGTLLIPAFAVGRAQTMLYYLYVLKQKKLIPDIPVYLDSPMAIDATELLLKYSDDHRLSKEECQAVCGVATYVHTPDESMVIDWEHEPKIIISASGMMTGGRILHHLKVYAPDPASTILLTGFQAAGTRGEKMLNHEPTVKIHGGDYPVKAQIEMLSNTSAHADYEEILTWLKHFTNPPKEVFITHGEPQGALGLKGHIEAELGWSCKIPNYLEKINLS</sequence>
<dbReference type="OrthoDB" id="9803916at2"/>
<name>A0A0A2SS30_9GAMM</name>
<dbReference type="Proteomes" id="UP000054422">
    <property type="component" value="Unassembled WGS sequence"/>
</dbReference>
<evidence type="ECO:0000259" key="2">
    <source>
        <dbReference type="SMART" id="SM00849"/>
    </source>
</evidence>
<dbReference type="PANTHER" id="PTHR11203">
    <property type="entry name" value="CLEAVAGE AND POLYADENYLATION SPECIFICITY FACTOR FAMILY MEMBER"/>
    <property type="match status" value="1"/>
</dbReference>
<dbReference type="SMART" id="SM01027">
    <property type="entry name" value="Beta-Casp"/>
    <property type="match status" value="1"/>
</dbReference>
<dbReference type="InterPro" id="IPR050698">
    <property type="entry name" value="MBL"/>
</dbReference>
<dbReference type="InterPro" id="IPR036866">
    <property type="entry name" value="RibonucZ/Hydroxyglut_hydro"/>
</dbReference>